<accession>A0ABR3WFL1</accession>
<sequence>MSIDDYVFRHHGVVDRDFPAERYESYTDEAEEANRQQLVQILHEGARDVVIDYSFYSHAARDEYRELVATEGRGRYRGECCCGDAGLQMLFKAGWLGDSLRTGLQLSWYISTEQSRRCGSGSAPDRRRGQSCWPKGAPSWAIPTVSSQGAC</sequence>
<comment type="caution">
    <text evidence="1">The sequence shown here is derived from an EMBL/GenBank/DDBJ whole genome shotgun (WGS) entry which is preliminary data.</text>
</comment>
<evidence type="ECO:0000313" key="1">
    <source>
        <dbReference type="EMBL" id="KAL1860399.1"/>
    </source>
</evidence>
<protein>
    <submittedName>
        <fullName evidence="1">Uncharacterized protein</fullName>
    </submittedName>
</protein>
<dbReference type="EMBL" id="JAZHXJ010000465">
    <property type="protein sequence ID" value="KAL1860399.1"/>
    <property type="molecule type" value="Genomic_DNA"/>
</dbReference>
<keyword evidence="2" id="KW-1185">Reference proteome</keyword>
<gene>
    <name evidence="1" type="ORF">VTK73DRAFT_7366</name>
</gene>
<evidence type="ECO:0000313" key="2">
    <source>
        <dbReference type="Proteomes" id="UP001586593"/>
    </source>
</evidence>
<name>A0ABR3WFL1_9PEZI</name>
<dbReference type="Proteomes" id="UP001586593">
    <property type="component" value="Unassembled WGS sequence"/>
</dbReference>
<proteinExistence type="predicted"/>
<organism evidence="1 2">
    <name type="scientific">Phialemonium thermophilum</name>
    <dbReference type="NCBI Taxonomy" id="223376"/>
    <lineage>
        <taxon>Eukaryota</taxon>
        <taxon>Fungi</taxon>
        <taxon>Dikarya</taxon>
        <taxon>Ascomycota</taxon>
        <taxon>Pezizomycotina</taxon>
        <taxon>Sordariomycetes</taxon>
        <taxon>Sordariomycetidae</taxon>
        <taxon>Cephalothecales</taxon>
        <taxon>Cephalothecaceae</taxon>
        <taxon>Phialemonium</taxon>
    </lineage>
</organism>
<reference evidence="1 2" key="1">
    <citation type="journal article" date="2024" name="Commun. Biol.">
        <title>Comparative genomic analysis of thermophilic fungi reveals convergent evolutionary adaptations and gene losses.</title>
        <authorList>
            <person name="Steindorff A.S."/>
            <person name="Aguilar-Pontes M.V."/>
            <person name="Robinson A.J."/>
            <person name="Andreopoulos B."/>
            <person name="LaButti K."/>
            <person name="Kuo A."/>
            <person name="Mondo S."/>
            <person name="Riley R."/>
            <person name="Otillar R."/>
            <person name="Haridas S."/>
            <person name="Lipzen A."/>
            <person name="Grimwood J."/>
            <person name="Schmutz J."/>
            <person name="Clum A."/>
            <person name="Reid I.D."/>
            <person name="Moisan M.C."/>
            <person name="Butler G."/>
            <person name="Nguyen T.T.M."/>
            <person name="Dewar K."/>
            <person name="Conant G."/>
            <person name="Drula E."/>
            <person name="Henrissat B."/>
            <person name="Hansel C."/>
            <person name="Singer S."/>
            <person name="Hutchinson M.I."/>
            <person name="de Vries R.P."/>
            <person name="Natvig D.O."/>
            <person name="Powell A.J."/>
            <person name="Tsang A."/>
            <person name="Grigoriev I.V."/>
        </authorList>
    </citation>
    <scope>NUCLEOTIDE SEQUENCE [LARGE SCALE GENOMIC DNA]</scope>
    <source>
        <strain evidence="1 2">ATCC 24622</strain>
    </source>
</reference>